<dbReference type="InterPro" id="IPR052895">
    <property type="entry name" value="HetReg/Transcr_Mod"/>
</dbReference>
<feature type="domain" description="Heterokaryon incompatibility" evidence="1">
    <location>
        <begin position="47"/>
        <end position="147"/>
    </location>
</feature>
<dbReference type="PANTHER" id="PTHR24148">
    <property type="entry name" value="ANKYRIN REPEAT DOMAIN-CONTAINING PROTEIN 39 HOMOLOG-RELATED"/>
    <property type="match status" value="1"/>
</dbReference>
<evidence type="ECO:0000313" key="2">
    <source>
        <dbReference type="EMBL" id="KAK4157040.1"/>
    </source>
</evidence>
<organism evidence="2 3">
    <name type="scientific">Chaetomidium leptoderma</name>
    <dbReference type="NCBI Taxonomy" id="669021"/>
    <lineage>
        <taxon>Eukaryota</taxon>
        <taxon>Fungi</taxon>
        <taxon>Dikarya</taxon>
        <taxon>Ascomycota</taxon>
        <taxon>Pezizomycotina</taxon>
        <taxon>Sordariomycetes</taxon>
        <taxon>Sordariomycetidae</taxon>
        <taxon>Sordariales</taxon>
        <taxon>Chaetomiaceae</taxon>
        <taxon>Chaetomidium</taxon>
    </lineage>
</organism>
<dbReference type="AlphaFoldDB" id="A0AAN6ZYT4"/>
<dbReference type="Pfam" id="PF06985">
    <property type="entry name" value="HET"/>
    <property type="match status" value="1"/>
</dbReference>
<reference evidence="2" key="1">
    <citation type="journal article" date="2023" name="Mol. Phylogenet. Evol.">
        <title>Genome-scale phylogeny and comparative genomics of the fungal order Sordariales.</title>
        <authorList>
            <person name="Hensen N."/>
            <person name="Bonometti L."/>
            <person name="Westerberg I."/>
            <person name="Brannstrom I.O."/>
            <person name="Guillou S."/>
            <person name="Cros-Aarteil S."/>
            <person name="Calhoun S."/>
            <person name="Haridas S."/>
            <person name="Kuo A."/>
            <person name="Mondo S."/>
            <person name="Pangilinan J."/>
            <person name="Riley R."/>
            <person name="LaButti K."/>
            <person name="Andreopoulos B."/>
            <person name="Lipzen A."/>
            <person name="Chen C."/>
            <person name="Yan M."/>
            <person name="Daum C."/>
            <person name="Ng V."/>
            <person name="Clum A."/>
            <person name="Steindorff A."/>
            <person name="Ohm R.A."/>
            <person name="Martin F."/>
            <person name="Silar P."/>
            <person name="Natvig D.O."/>
            <person name="Lalanne C."/>
            <person name="Gautier V."/>
            <person name="Ament-Velasquez S.L."/>
            <person name="Kruys A."/>
            <person name="Hutchinson M.I."/>
            <person name="Powell A.J."/>
            <person name="Barry K."/>
            <person name="Miller A.N."/>
            <person name="Grigoriev I.V."/>
            <person name="Debuchy R."/>
            <person name="Gladieux P."/>
            <person name="Hiltunen Thoren M."/>
            <person name="Johannesson H."/>
        </authorList>
    </citation>
    <scope>NUCLEOTIDE SEQUENCE</scope>
    <source>
        <strain evidence="2">CBS 538.74</strain>
    </source>
</reference>
<dbReference type="EMBL" id="MU856856">
    <property type="protein sequence ID" value="KAK4157040.1"/>
    <property type="molecule type" value="Genomic_DNA"/>
</dbReference>
<dbReference type="Proteomes" id="UP001302745">
    <property type="component" value="Unassembled WGS sequence"/>
</dbReference>
<name>A0AAN6ZYT4_9PEZI</name>
<sequence>MAPAFPYQPLPLRSIRVIKLLPARSSKDTLKCTIKDVQLDNAAAEPYEALSYVWGEPTRTWPLDCGGKALLVTRNCHEALINLRNRFLSRTLWIDAICINQADTDEAVAERNTQIPLMGDIYRKATCVLVWLGPATDSFVSTLFRHLRFFHFLVDMEDKHPRLDAILSPMTSRLFEVPHDWESFCMGYLAIPRARGQRDPATDLLLTRWRLYLSTRMTSSSLKSTPLPPPHLGRAQVQFELQLLAEIRNMKATVPHDRVYSLYALFQTMGSGVTLPSPDYKKPIGQVFEEATIAYIRGRQNLDIIAITPPPERNSGFPSWVPDWLTRGRHSAALIWKIANFDAQPPPTTTTTTIIPTFLSACFDWRRLIDTSLARGRKEPNRMMETILLRTYHGPIFTGVLGVWYRWMLDGCHLPIPPMDDAVLDQIIKKRKPIGNQVIFVLDTGYYGTAHHVCRVGDAVAVLHPVNPLILRPQETEQEYRIVTPAYCYGAMNGEMGCPVEEQEKIILV</sequence>
<comment type="caution">
    <text evidence="2">The sequence shown here is derived from an EMBL/GenBank/DDBJ whole genome shotgun (WGS) entry which is preliminary data.</text>
</comment>
<dbReference type="PANTHER" id="PTHR24148:SF64">
    <property type="entry name" value="HETEROKARYON INCOMPATIBILITY DOMAIN-CONTAINING PROTEIN"/>
    <property type="match status" value="1"/>
</dbReference>
<dbReference type="InterPro" id="IPR010730">
    <property type="entry name" value="HET"/>
</dbReference>
<gene>
    <name evidence="2" type="ORF">C8A00DRAFT_12092</name>
</gene>
<protein>
    <submittedName>
        <fullName evidence="2">Heterokaryon incompatibility protein 6, OR allele</fullName>
    </submittedName>
</protein>
<proteinExistence type="predicted"/>
<evidence type="ECO:0000259" key="1">
    <source>
        <dbReference type="Pfam" id="PF06985"/>
    </source>
</evidence>
<evidence type="ECO:0000313" key="3">
    <source>
        <dbReference type="Proteomes" id="UP001302745"/>
    </source>
</evidence>
<reference evidence="2" key="2">
    <citation type="submission" date="2023-05" db="EMBL/GenBank/DDBJ databases">
        <authorList>
            <consortium name="Lawrence Berkeley National Laboratory"/>
            <person name="Steindorff A."/>
            <person name="Hensen N."/>
            <person name="Bonometti L."/>
            <person name="Westerberg I."/>
            <person name="Brannstrom I.O."/>
            <person name="Guillou S."/>
            <person name="Cros-Aarteil S."/>
            <person name="Calhoun S."/>
            <person name="Haridas S."/>
            <person name="Kuo A."/>
            <person name="Mondo S."/>
            <person name="Pangilinan J."/>
            <person name="Riley R."/>
            <person name="Labutti K."/>
            <person name="Andreopoulos B."/>
            <person name="Lipzen A."/>
            <person name="Chen C."/>
            <person name="Yanf M."/>
            <person name="Daum C."/>
            <person name="Ng V."/>
            <person name="Clum A."/>
            <person name="Ohm R."/>
            <person name="Martin F."/>
            <person name="Silar P."/>
            <person name="Natvig D."/>
            <person name="Lalanne C."/>
            <person name="Gautier V."/>
            <person name="Ament-Velasquez S.L."/>
            <person name="Kruys A."/>
            <person name="Hutchinson M.I."/>
            <person name="Powell A.J."/>
            <person name="Barry K."/>
            <person name="Miller A.N."/>
            <person name="Grigoriev I.V."/>
            <person name="Debuchy R."/>
            <person name="Gladieux P."/>
            <person name="Thoren M.H."/>
            <person name="Johannesson H."/>
        </authorList>
    </citation>
    <scope>NUCLEOTIDE SEQUENCE</scope>
    <source>
        <strain evidence="2">CBS 538.74</strain>
    </source>
</reference>
<dbReference type="Pfam" id="PF26639">
    <property type="entry name" value="Het-6_barrel"/>
    <property type="match status" value="1"/>
</dbReference>
<keyword evidence="3" id="KW-1185">Reference proteome</keyword>
<accession>A0AAN6ZYT4</accession>